<keyword evidence="2" id="KW-1185">Reference proteome</keyword>
<gene>
    <name evidence="1" type="ORF">DYBT9623_00413</name>
</gene>
<name>A0ABM8UJL2_9BACT</name>
<protein>
    <submittedName>
        <fullName evidence="1">Uncharacterized protein</fullName>
    </submittedName>
</protein>
<sequence>MQIVHRQCIDSWKWYFLQNIKMPVMSNNKICLAGNCTIYKLVIVLVFDKSPFVERGNPNCIIEIQEKLYRIRSERGRIEVADNLIVFFNNFVRNTNLKGSCLQFIKKPSCF</sequence>
<dbReference type="Proteomes" id="UP000679725">
    <property type="component" value="Unassembled WGS sequence"/>
</dbReference>
<comment type="caution">
    <text evidence="1">The sequence shown here is derived from an EMBL/GenBank/DDBJ whole genome shotgun (WGS) entry which is preliminary data.</text>
</comment>
<evidence type="ECO:0000313" key="1">
    <source>
        <dbReference type="EMBL" id="CAG5067692.1"/>
    </source>
</evidence>
<organism evidence="1 2">
    <name type="scientific">Dyadobacter linearis</name>
    <dbReference type="NCBI Taxonomy" id="2823330"/>
    <lineage>
        <taxon>Bacteria</taxon>
        <taxon>Pseudomonadati</taxon>
        <taxon>Bacteroidota</taxon>
        <taxon>Cytophagia</taxon>
        <taxon>Cytophagales</taxon>
        <taxon>Spirosomataceae</taxon>
        <taxon>Dyadobacter</taxon>
    </lineage>
</organism>
<dbReference type="EMBL" id="CAJRAU010000001">
    <property type="protein sequence ID" value="CAG5067692.1"/>
    <property type="molecule type" value="Genomic_DNA"/>
</dbReference>
<proteinExistence type="predicted"/>
<evidence type="ECO:0000313" key="2">
    <source>
        <dbReference type="Proteomes" id="UP000679725"/>
    </source>
</evidence>
<reference evidence="1 2" key="1">
    <citation type="submission" date="2021-04" db="EMBL/GenBank/DDBJ databases">
        <authorList>
            <person name="Rodrigo-Torres L."/>
            <person name="Arahal R. D."/>
            <person name="Lucena T."/>
        </authorList>
    </citation>
    <scope>NUCLEOTIDE SEQUENCE [LARGE SCALE GENOMIC DNA]</scope>
    <source>
        <strain evidence="1 2">CECT 9623</strain>
    </source>
</reference>
<accession>A0ABM8UJL2</accession>